<dbReference type="InterPro" id="IPR001478">
    <property type="entry name" value="PDZ"/>
</dbReference>
<dbReference type="InterPro" id="IPR051201">
    <property type="entry name" value="Chloro_Bact_Ser_Proteases"/>
</dbReference>
<dbReference type="EMBL" id="LCKW01000003">
    <property type="protein sequence ID" value="KKU09140.1"/>
    <property type="molecule type" value="Genomic_DNA"/>
</dbReference>
<dbReference type="InterPro" id="IPR001940">
    <property type="entry name" value="Peptidase_S1C"/>
</dbReference>
<dbReference type="Gene3D" id="2.40.10.120">
    <property type="match status" value="1"/>
</dbReference>
<evidence type="ECO:0000313" key="6">
    <source>
        <dbReference type="Proteomes" id="UP000034354"/>
    </source>
</evidence>
<dbReference type="PANTHER" id="PTHR43343">
    <property type="entry name" value="PEPTIDASE S12"/>
    <property type="match status" value="1"/>
</dbReference>
<comment type="caution">
    <text evidence="5">The sequence shown here is derived from an EMBL/GenBank/DDBJ whole genome shotgun (WGS) entry which is preliminary data.</text>
</comment>
<reference evidence="5 6" key="1">
    <citation type="journal article" date="2015" name="Nature">
        <title>rRNA introns, odd ribosomes, and small enigmatic genomes across a large radiation of phyla.</title>
        <authorList>
            <person name="Brown C.T."/>
            <person name="Hug L.A."/>
            <person name="Thomas B.C."/>
            <person name="Sharon I."/>
            <person name="Castelle C.J."/>
            <person name="Singh A."/>
            <person name="Wilkins M.J."/>
            <person name="Williams K.H."/>
            <person name="Banfield J.F."/>
        </authorList>
    </citation>
    <scope>NUCLEOTIDE SEQUENCE [LARGE SCALE GENOMIC DNA]</scope>
</reference>
<dbReference type="CDD" id="cd06779">
    <property type="entry name" value="cpPDZ_Deg_HtrA-like"/>
    <property type="match status" value="1"/>
</dbReference>
<proteinExistence type="predicted"/>
<evidence type="ECO:0000313" key="5">
    <source>
        <dbReference type="EMBL" id="KKU09140.1"/>
    </source>
</evidence>
<name>A0A0G1QKH2_9BACT</name>
<evidence type="ECO:0000256" key="1">
    <source>
        <dbReference type="ARBA" id="ARBA00022670"/>
    </source>
</evidence>
<sequence>MKPQQTTVFIILLAITALVSAFFGALGGYFSTQYFSLSSEFFDLNNSVDKNIVRMVEEESSTINVVNNVAPAVVSILVEKKSGDVQKNTFSFEDFLFTPEEDSNQDSEADQELVQVAAGTGFIVSEDGYVVTNRHVAESVDAVYTVITNEDVEYNATIVDIDPFFDIAVLKIDGENLPTVTFGDSDGIQVGQTVIAIGNALSQYQNTVTKGVISGIDRRISAYDRFNGSEVIEGAIQTDAAINPGNSGGPLINLFGEVIGMNTAVSSNGQGLGFAIPINEVKSAMEGIKKEGRIVRPWLGVHYIQLSAEYAKENSLPVEEGALITASEGVEAVVADGPAAKAGLQKDDIVTKVDSKILNEENTLSKVIRSYLPGDTVILSIIRSEQTLELSVTLEEYAADE</sequence>
<dbReference type="PANTHER" id="PTHR43343:SF3">
    <property type="entry name" value="PROTEASE DO-LIKE 8, CHLOROPLASTIC"/>
    <property type="match status" value="1"/>
</dbReference>
<dbReference type="GO" id="GO:0004252">
    <property type="term" value="F:serine-type endopeptidase activity"/>
    <property type="evidence" value="ECO:0007669"/>
    <property type="project" value="InterPro"/>
</dbReference>
<evidence type="ECO:0000256" key="2">
    <source>
        <dbReference type="ARBA" id="ARBA00022801"/>
    </source>
</evidence>
<dbReference type="SUPFAM" id="SSF50156">
    <property type="entry name" value="PDZ domain-like"/>
    <property type="match status" value="1"/>
</dbReference>
<dbReference type="PRINTS" id="PR00834">
    <property type="entry name" value="PROTEASES2C"/>
</dbReference>
<dbReference type="InterPro" id="IPR009003">
    <property type="entry name" value="Peptidase_S1_PA"/>
</dbReference>
<dbReference type="STRING" id="1618993.UX09_C0003G0014"/>
<dbReference type="SUPFAM" id="SSF50494">
    <property type="entry name" value="Trypsin-like serine proteases"/>
    <property type="match status" value="1"/>
</dbReference>
<dbReference type="GO" id="GO:0006508">
    <property type="term" value="P:proteolysis"/>
    <property type="evidence" value="ECO:0007669"/>
    <property type="project" value="UniProtKB-KW"/>
</dbReference>
<evidence type="ECO:0000259" key="4">
    <source>
        <dbReference type="Pfam" id="PF13180"/>
    </source>
</evidence>
<keyword evidence="3" id="KW-1133">Transmembrane helix</keyword>
<protein>
    <submittedName>
        <fullName evidence="5">2-alkenal reductase</fullName>
    </submittedName>
</protein>
<dbReference type="Pfam" id="PF13365">
    <property type="entry name" value="Trypsin_2"/>
    <property type="match status" value="1"/>
</dbReference>
<keyword evidence="1" id="KW-0645">Protease</keyword>
<evidence type="ECO:0000256" key="3">
    <source>
        <dbReference type="SAM" id="Phobius"/>
    </source>
</evidence>
<feature type="domain" description="PDZ" evidence="4">
    <location>
        <begin position="330"/>
        <end position="394"/>
    </location>
</feature>
<dbReference type="Gene3D" id="2.30.42.10">
    <property type="match status" value="1"/>
</dbReference>
<accession>A0A0G1QKH2</accession>
<organism evidence="5 6">
    <name type="scientific">Candidatus Uhrbacteria bacterium GW2011_GWE2_45_35</name>
    <dbReference type="NCBI Taxonomy" id="1618993"/>
    <lineage>
        <taxon>Bacteria</taxon>
        <taxon>Candidatus Uhriibacteriota</taxon>
    </lineage>
</organism>
<dbReference type="Pfam" id="PF13180">
    <property type="entry name" value="PDZ_2"/>
    <property type="match status" value="1"/>
</dbReference>
<keyword evidence="3" id="KW-0472">Membrane</keyword>
<dbReference type="AlphaFoldDB" id="A0A0G1QKH2"/>
<keyword evidence="3" id="KW-0812">Transmembrane</keyword>
<dbReference type="InterPro" id="IPR036034">
    <property type="entry name" value="PDZ_sf"/>
</dbReference>
<feature type="transmembrane region" description="Helical" evidence="3">
    <location>
        <begin position="7"/>
        <end position="30"/>
    </location>
</feature>
<keyword evidence="2" id="KW-0378">Hydrolase</keyword>
<dbReference type="Proteomes" id="UP000034354">
    <property type="component" value="Unassembled WGS sequence"/>
</dbReference>
<gene>
    <name evidence="5" type="ORF">UX09_C0003G0014</name>
</gene>